<sequence length="416" mass="44915">MKQLKFDVVVAGGGSAGVAAALAASRNGSKTLLIERHGAFGGEATNSWVSAYCGFYTKGDVPQQVVFGIGDEVLQRLKAYGEDICYTISPSTGNASVRFHPEVLKLVLDDLLEASSVDYRLYTSVVSVQVEHGKINSITIHDDEEDTLVMATSFIDATGNGNLIHMAGLKTDWGNEQGEVQQSSLAAWLENIPRGEIVMSLLTEAIQKGKEEGISSLDKEKGLIVKVADDTYGFLTIPSVSIRNLSGPELTASMMILRKKAHAYTDALQTYAQGFERTYLSATAPVIGIREARRMRGKVTVRGEDIMACKKSDEVVARAGWPAEIHSSSGLIYMDVKDNDWFDIPMGALISKDLCNLFAAGRTISCDSLALASLRVMGTGFATGHAAGVMASHYAQRGQLNCQEIQTILREQHALI</sequence>
<evidence type="ECO:0000256" key="2">
    <source>
        <dbReference type="ARBA" id="ARBA00022723"/>
    </source>
</evidence>
<keyword evidence="7" id="KW-1185">Reference proteome</keyword>
<evidence type="ECO:0000256" key="3">
    <source>
        <dbReference type="ARBA" id="ARBA00023002"/>
    </source>
</evidence>
<evidence type="ECO:0000256" key="1">
    <source>
        <dbReference type="ARBA" id="ARBA00022485"/>
    </source>
</evidence>
<keyword evidence="1" id="KW-0004">4Fe-4S</keyword>
<keyword evidence="2" id="KW-0479">Metal-binding</keyword>
<dbReference type="Gene3D" id="3.50.50.60">
    <property type="entry name" value="FAD/NAD(P)-binding domain"/>
    <property type="match status" value="1"/>
</dbReference>
<dbReference type="Proteomes" id="UP001210339">
    <property type="component" value="Chromosome"/>
</dbReference>
<dbReference type="SUPFAM" id="SSF51905">
    <property type="entry name" value="FAD/NAD(P)-binding domain"/>
    <property type="match status" value="1"/>
</dbReference>
<evidence type="ECO:0000313" key="6">
    <source>
        <dbReference type="EMBL" id="WBW49380.1"/>
    </source>
</evidence>
<accession>A0ABY7QSW5</accession>
<protein>
    <submittedName>
        <fullName evidence="6">FAD-dependent oxidoreductase</fullName>
    </submittedName>
</protein>
<dbReference type="EMBL" id="CP115667">
    <property type="protein sequence ID" value="WBW49380.1"/>
    <property type="molecule type" value="Genomic_DNA"/>
</dbReference>
<evidence type="ECO:0000256" key="4">
    <source>
        <dbReference type="ARBA" id="ARBA00023004"/>
    </source>
</evidence>
<dbReference type="PANTHER" id="PTHR43498">
    <property type="entry name" value="FERREDOXIN:COB-COM HETERODISULFIDE REDUCTASE SUBUNIT A"/>
    <property type="match status" value="1"/>
</dbReference>
<dbReference type="RefSeq" id="WP_271190912.1">
    <property type="nucleotide sequence ID" value="NZ_CP115667.1"/>
</dbReference>
<dbReference type="InterPro" id="IPR039650">
    <property type="entry name" value="HdrA-like"/>
</dbReference>
<keyword evidence="3" id="KW-0560">Oxidoreductase</keyword>
<proteinExistence type="predicted"/>
<keyword evidence="4" id="KW-0408">Iron</keyword>
<reference evidence="6 7" key="1">
    <citation type="submission" date="2023-01" db="EMBL/GenBank/DDBJ databases">
        <authorList>
            <person name="Lee S.H."/>
            <person name="Jung H.S."/>
            <person name="Yun J.U."/>
        </authorList>
    </citation>
    <scope>NUCLEOTIDE SEQUENCE [LARGE SCALE GENOMIC DNA]</scope>
    <source>
        <strain evidence="6 7">CBA3646</strain>
    </source>
</reference>
<gene>
    <name evidence="6" type="ORF">O6R05_05050</name>
</gene>
<evidence type="ECO:0000313" key="7">
    <source>
        <dbReference type="Proteomes" id="UP001210339"/>
    </source>
</evidence>
<name>A0ABY7QSW5_9FIRM</name>
<evidence type="ECO:0000256" key="5">
    <source>
        <dbReference type="ARBA" id="ARBA00023014"/>
    </source>
</evidence>
<dbReference type="Pfam" id="PF12831">
    <property type="entry name" value="FAD_oxidored"/>
    <property type="match status" value="1"/>
</dbReference>
<keyword evidence="5" id="KW-0411">Iron-sulfur</keyword>
<dbReference type="PANTHER" id="PTHR43498:SF1">
    <property type="entry name" value="COB--COM HETERODISULFIDE REDUCTASE IRON-SULFUR SUBUNIT A"/>
    <property type="match status" value="1"/>
</dbReference>
<dbReference type="InterPro" id="IPR036188">
    <property type="entry name" value="FAD/NAD-bd_sf"/>
</dbReference>
<organism evidence="6 7">
    <name type="scientific">Peptoniphilus equinus</name>
    <dbReference type="NCBI Taxonomy" id="3016343"/>
    <lineage>
        <taxon>Bacteria</taxon>
        <taxon>Bacillati</taxon>
        <taxon>Bacillota</taxon>
        <taxon>Tissierellia</taxon>
        <taxon>Tissierellales</taxon>
        <taxon>Peptoniphilaceae</taxon>
        <taxon>Peptoniphilus</taxon>
    </lineage>
</organism>